<evidence type="ECO:0000313" key="1">
    <source>
        <dbReference type="EMBL" id="AZQ93081.1"/>
    </source>
</evidence>
<dbReference type="PROSITE" id="PS51163">
    <property type="entry name" value="YRDC"/>
    <property type="match status" value="1"/>
</dbReference>
<dbReference type="InterPro" id="IPR052532">
    <property type="entry name" value="SUA5_domain"/>
</dbReference>
<proteinExistence type="predicted"/>
<name>A0A3A9RIA6_MORCA</name>
<dbReference type="InterPro" id="IPR006070">
    <property type="entry name" value="Sua5-like_dom"/>
</dbReference>
<gene>
    <name evidence="1" type="ORF">EJK53_1886</name>
</gene>
<reference evidence="1 2" key="1">
    <citation type="submission" date="2018-12" db="EMBL/GenBank/DDBJ databases">
        <title>Persistence of Moraxella catarrhalis in Chronic Obstructive Pulmonary Disease and Regulation of the Hag/MID Adhesin.</title>
        <authorList>
            <person name="Murphy T."/>
            <person name="Zhao X."/>
            <person name="Vyas G."/>
            <person name="Aluvathingal J."/>
            <person name="Nadendla S."/>
            <person name="Tallon L."/>
            <person name="Tettelin H."/>
        </authorList>
    </citation>
    <scope>NUCLEOTIDE SEQUENCE [LARGE SCALE GENOMIC DNA]</scope>
    <source>
        <strain evidence="1 2">46P58B1</strain>
    </source>
</reference>
<dbReference type="PANTHER" id="PTHR42828:SF3">
    <property type="entry name" value="THREONYLCARBAMOYL-AMP SYNTHASE"/>
    <property type="match status" value="1"/>
</dbReference>
<sequence length="188" mass="21074">MQKFYIHPDNPQKRVLIQAANLLKNDQLIIYPDPSGYRLAVSLDAKQSLAQALRFGQYEPKFCLMCRHISEISTFAKISDFAHRNLKNTLNKNTHFLLNPTKSAPKKFVNSSDKNICASLAHTPIVLSLIEALNAPFISMPIYLNGEKVTYDSTYELEAMMENLVDGFLDAGELQDQPSPVVSLIDAS</sequence>
<dbReference type="Gene3D" id="3.90.870.10">
    <property type="entry name" value="DHBP synthase"/>
    <property type="match status" value="1"/>
</dbReference>
<dbReference type="GeneID" id="66584992"/>
<organism evidence="1 2">
    <name type="scientific">Moraxella catarrhalis</name>
    <name type="common">Branhamella catarrhalis</name>
    <dbReference type="NCBI Taxonomy" id="480"/>
    <lineage>
        <taxon>Bacteria</taxon>
        <taxon>Pseudomonadati</taxon>
        <taxon>Pseudomonadota</taxon>
        <taxon>Gammaproteobacteria</taxon>
        <taxon>Moraxellales</taxon>
        <taxon>Moraxellaceae</taxon>
        <taxon>Moraxella</taxon>
    </lineage>
</organism>
<dbReference type="GO" id="GO:0003725">
    <property type="term" value="F:double-stranded RNA binding"/>
    <property type="evidence" value="ECO:0007669"/>
    <property type="project" value="InterPro"/>
</dbReference>
<dbReference type="EMBL" id="CP034662">
    <property type="protein sequence ID" value="AZQ93081.1"/>
    <property type="molecule type" value="Genomic_DNA"/>
</dbReference>
<accession>A0A3A9RIA6</accession>
<dbReference type="InterPro" id="IPR017945">
    <property type="entry name" value="DHBP_synth_RibB-like_a/b_dom"/>
</dbReference>
<dbReference type="KEGG" id="mcs:DR90_386"/>
<dbReference type="Pfam" id="PF01300">
    <property type="entry name" value="Sua5_yciO_yrdC"/>
    <property type="match status" value="1"/>
</dbReference>
<evidence type="ECO:0000313" key="2">
    <source>
        <dbReference type="Proteomes" id="UP000280228"/>
    </source>
</evidence>
<protein>
    <submittedName>
        <fullName evidence="1">Telomere recombination family protein</fullName>
    </submittedName>
</protein>
<dbReference type="SUPFAM" id="SSF55821">
    <property type="entry name" value="YrdC/RibB"/>
    <property type="match status" value="1"/>
</dbReference>
<dbReference type="Proteomes" id="UP000280228">
    <property type="component" value="Chromosome"/>
</dbReference>
<dbReference type="AlphaFoldDB" id="A0A3A9RIA6"/>
<dbReference type="PANTHER" id="PTHR42828">
    <property type="entry name" value="DHBP SYNTHASE RIBB-LIKE ALPHA/BETA DOMAIN-CONTAINING PROTEIN"/>
    <property type="match status" value="1"/>
</dbReference>
<dbReference type="RefSeq" id="WP_003658619.1">
    <property type="nucleotide sequence ID" value="NZ_CP008804.1"/>
</dbReference>